<gene>
    <name evidence="2" type="ORF">DCAF_LOCUS11850</name>
</gene>
<evidence type="ECO:0000256" key="1">
    <source>
        <dbReference type="SAM" id="MobiDB-lite"/>
    </source>
</evidence>
<feature type="region of interest" description="Disordered" evidence="1">
    <location>
        <begin position="1"/>
        <end position="57"/>
    </location>
</feature>
<evidence type="ECO:0000313" key="2">
    <source>
        <dbReference type="EMBL" id="CAK7336828.1"/>
    </source>
</evidence>
<comment type="caution">
    <text evidence="2">The sequence shown here is derived from an EMBL/GenBank/DDBJ whole genome shotgun (WGS) entry which is preliminary data.</text>
</comment>
<dbReference type="EMBL" id="CAWUPB010001009">
    <property type="protein sequence ID" value="CAK7336828.1"/>
    <property type="molecule type" value="Genomic_DNA"/>
</dbReference>
<feature type="non-terminal residue" evidence="2">
    <location>
        <position position="89"/>
    </location>
</feature>
<organism evidence="2 3">
    <name type="scientific">Dovyalis caffra</name>
    <dbReference type="NCBI Taxonomy" id="77055"/>
    <lineage>
        <taxon>Eukaryota</taxon>
        <taxon>Viridiplantae</taxon>
        <taxon>Streptophyta</taxon>
        <taxon>Embryophyta</taxon>
        <taxon>Tracheophyta</taxon>
        <taxon>Spermatophyta</taxon>
        <taxon>Magnoliopsida</taxon>
        <taxon>eudicotyledons</taxon>
        <taxon>Gunneridae</taxon>
        <taxon>Pentapetalae</taxon>
        <taxon>rosids</taxon>
        <taxon>fabids</taxon>
        <taxon>Malpighiales</taxon>
        <taxon>Salicaceae</taxon>
        <taxon>Flacourtieae</taxon>
        <taxon>Dovyalis</taxon>
    </lineage>
</organism>
<protein>
    <submittedName>
        <fullName evidence="2">Uncharacterized protein</fullName>
    </submittedName>
</protein>
<accession>A0AAV1RL67</accession>
<proteinExistence type="predicted"/>
<feature type="compositionally biased region" description="Basic and acidic residues" evidence="1">
    <location>
        <begin position="38"/>
        <end position="48"/>
    </location>
</feature>
<keyword evidence="3" id="KW-1185">Reference proteome</keyword>
<evidence type="ECO:0000313" key="3">
    <source>
        <dbReference type="Proteomes" id="UP001314170"/>
    </source>
</evidence>
<dbReference type="Proteomes" id="UP001314170">
    <property type="component" value="Unassembled WGS sequence"/>
</dbReference>
<sequence length="89" mass="9820">MLNLIKNLDNLPLKTGGKREAISSKKLPRATNGQASESGEREKRREAPSGKNLNDGSLVKGLEKHLFMVLYSSDTRMGIAHGAERRCLE</sequence>
<reference evidence="2 3" key="1">
    <citation type="submission" date="2024-01" db="EMBL/GenBank/DDBJ databases">
        <authorList>
            <person name="Waweru B."/>
        </authorList>
    </citation>
    <scope>NUCLEOTIDE SEQUENCE [LARGE SCALE GENOMIC DNA]</scope>
</reference>
<name>A0AAV1RL67_9ROSI</name>
<dbReference type="AlphaFoldDB" id="A0AAV1RL67"/>